<protein>
    <submittedName>
        <fullName evidence="1">Uncharacterized protein</fullName>
    </submittedName>
</protein>
<organism evidence="1 2">
    <name type="scientific">Moumouvirus goulette</name>
    <dbReference type="NCBI Taxonomy" id="1247379"/>
    <lineage>
        <taxon>Viruses</taxon>
        <taxon>Varidnaviria</taxon>
        <taxon>Bamfordvirae</taxon>
        <taxon>Nucleocytoviricota</taxon>
        <taxon>Megaviricetes</taxon>
        <taxon>Imitervirales</taxon>
        <taxon>Mimiviridae</taxon>
        <taxon>Megamimivirinae</taxon>
        <taxon>Moumouvirus</taxon>
        <taxon>Moumouvirus goulettemassiliense</taxon>
    </lineage>
</organism>
<evidence type="ECO:0000313" key="1">
    <source>
        <dbReference type="EMBL" id="AGF84942.1"/>
    </source>
</evidence>
<sequence length="210" mass="25009">MTLNNKIVYNKMVYNKIILIEGYVLSISELVEFLEFLRKCHHYLMPIDYKRETINLNIQDKIDWIEENGINFDSSYGLQIFSPRCCSESKDYIIGKNIRTYKRVIIKCSDCDKHFCCDKCIGLTENGYYDVDTVLNQVILVDKNHICKYCHNDNKENTKFMCKFCKFQELNGICRPINKWTENHSEKIWFKNRNKSLGYFYQLNDCLSCT</sequence>
<keyword evidence="2" id="KW-1185">Reference proteome</keyword>
<proteinExistence type="predicted"/>
<dbReference type="EMBL" id="KC008572">
    <property type="protein sequence ID" value="AGF84942.1"/>
    <property type="molecule type" value="Genomic_DNA"/>
</dbReference>
<accession>M1PW38</accession>
<dbReference type="Proteomes" id="UP000241071">
    <property type="component" value="Segment"/>
</dbReference>
<reference evidence="1 2" key="1">
    <citation type="submission" date="2012-10" db="EMBL/GenBank/DDBJ databases">
        <title>Complete genome sequence of Moumouvirus goulette.</title>
        <authorList>
            <person name="Fournous G."/>
            <person name="Bougalmi M."/>
            <person name="Colson P."/>
        </authorList>
    </citation>
    <scope>NUCLEOTIDE SEQUENCE [LARGE SCALE GENOMIC DNA]</scope>
</reference>
<gene>
    <name evidence="1" type="ORF">glt_00133</name>
</gene>
<evidence type="ECO:0000313" key="2">
    <source>
        <dbReference type="Proteomes" id="UP000241071"/>
    </source>
</evidence>
<name>M1PW38_9VIRU</name>